<organism evidence="1 2">
    <name type="scientific">Phycicoccus sonneratiae</name>
    <dbReference type="NCBI Taxonomy" id="2807628"/>
    <lineage>
        <taxon>Bacteria</taxon>
        <taxon>Bacillati</taxon>
        <taxon>Actinomycetota</taxon>
        <taxon>Actinomycetes</taxon>
        <taxon>Micrococcales</taxon>
        <taxon>Intrasporangiaceae</taxon>
        <taxon>Phycicoccus</taxon>
    </lineage>
</organism>
<sequence>MHIDLRTTATPELVRRAFTDFTDRRLRTWHRTLDPATYELRGLGPDWAEAREGSRHSPVWVVCRYDWSHPDVVSWVFTETSYGGGGDGWVRATPDAGGGSRVRAEWTSTDVRRQHLVLLAVHRTPVHRMIQRQWAPTLDEYAAAEA</sequence>
<accession>A0ABS2CKM9</accession>
<reference evidence="1" key="1">
    <citation type="submission" date="2021-02" db="EMBL/GenBank/DDBJ databases">
        <title>Phycicoccus sp. MQZ13P-5T, whole genome shotgun sequence.</title>
        <authorList>
            <person name="Tuo L."/>
        </authorList>
    </citation>
    <scope>NUCLEOTIDE SEQUENCE</scope>
    <source>
        <strain evidence="1">MQZ13P-5</strain>
    </source>
</reference>
<protein>
    <recommendedName>
        <fullName evidence="3">Polyketide cyclase / dehydrase and lipid transport</fullName>
    </recommendedName>
</protein>
<proteinExistence type="predicted"/>
<dbReference type="Proteomes" id="UP001430172">
    <property type="component" value="Unassembled WGS sequence"/>
</dbReference>
<gene>
    <name evidence="1" type="ORF">JQN70_08600</name>
</gene>
<name>A0ABS2CKM9_9MICO</name>
<dbReference type="EMBL" id="JAFDVD010000008">
    <property type="protein sequence ID" value="MBM6400441.1"/>
    <property type="molecule type" value="Genomic_DNA"/>
</dbReference>
<comment type="caution">
    <text evidence="1">The sequence shown here is derived from an EMBL/GenBank/DDBJ whole genome shotgun (WGS) entry which is preliminary data.</text>
</comment>
<evidence type="ECO:0008006" key="3">
    <source>
        <dbReference type="Google" id="ProtNLM"/>
    </source>
</evidence>
<dbReference type="RefSeq" id="WP_204130899.1">
    <property type="nucleotide sequence ID" value="NZ_JAFDVD010000008.1"/>
</dbReference>
<keyword evidence="2" id="KW-1185">Reference proteome</keyword>
<evidence type="ECO:0000313" key="1">
    <source>
        <dbReference type="EMBL" id="MBM6400441.1"/>
    </source>
</evidence>
<evidence type="ECO:0000313" key="2">
    <source>
        <dbReference type="Proteomes" id="UP001430172"/>
    </source>
</evidence>